<dbReference type="SUPFAM" id="SSF48613">
    <property type="entry name" value="Heme oxygenase-like"/>
    <property type="match status" value="1"/>
</dbReference>
<protein>
    <recommendedName>
        <fullName evidence="1">Thiaminase-2/PQQC domain-containing protein</fullName>
    </recommendedName>
</protein>
<dbReference type="AlphaFoldDB" id="A0A1G4B4G0"/>
<evidence type="ECO:0000313" key="3">
    <source>
        <dbReference type="Proteomes" id="UP000176998"/>
    </source>
</evidence>
<dbReference type="RefSeq" id="XP_022473396.1">
    <property type="nucleotide sequence ID" value="XM_022620084.1"/>
</dbReference>
<dbReference type="OrthoDB" id="2851859at2759"/>
<dbReference type="InterPro" id="IPR016084">
    <property type="entry name" value="Haem_Oase-like_multi-hlx"/>
</dbReference>
<name>A0A1G4B4G0_9PEZI</name>
<dbReference type="GO" id="GO:0006772">
    <property type="term" value="P:thiamine metabolic process"/>
    <property type="evidence" value="ECO:0007669"/>
    <property type="project" value="UniProtKB-ARBA"/>
</dbReference>
<dbReference type="Gene3D" id="1.20.910.10">
    <property type="entry name" value="Heme oxygenase-like"/>
    <property type="match status" value="1"/>
</dbReference>
<dbReference type="Proteomes" id="UP000176998">
    <property type="component" value="Unassembled WGS sequence"/>
</dbReference>
<reference evidence="2 3" key="1">
    <citation type="submission" date="2016-09" db="EMBL/GenBank/DDBJ databases">
        <authorList>
            <person name="Capua I."/>
            <person name="De Benedictis P."/>
            <person name="Joannis T."/>
            <person name="Lombin L.H."/>
            <person name="Cattoli G."/>
        </authorList>
    </citation>
    <scope>NUCLEOTIDE SEQUENCE [LARGE SCALE GENOMIC DNA]</scope>
    <source>
        <strain evidence="2 3">IMI 309357</strain>
    </source>
</reference>
<dbReference type="CDD" id="cd19359">
    <property type="entry name" value="TenA_C_Bt3146-like"/>
    <property type="match status" value="1"/>
</dbReference>
<evidence type="ECO:0000313" key="2">
    <source>
        <dbReference type="EMBL" id="OHE96236.1"/>
    </source>
</evidence>
<dbReference type="Pfam" id="PF03070">
    <property type="entry name" value="TENA_THI-4"/>
    <property type="match status" value="1"/>
</dbReference>
<dbReference type="GeneID" id="34561594"/>
<dbReference type="EMBL" id="MJBS01000072">
    <property type="protein sequence ID" value="OHE96236.1"/>
    <property type="molecule type" value="Genomic_DNA"/>
</dbReference>
<keyword evidence="3" id="KW-1185">Reference proteome</keyword>
<comment type="caution">
    <text evidence="2">The sequence shown here is derived from an EMBL/GenBank/DDBJ whole genome shotgun (WGS) entry which is preliminary data.</text>
</comment>
<accession>A0A1G4B4G0</accession>
<organism evidence="2 3">
    <name type="scientific">Colletotrichum orchidophilum</name>
    <dbReference type="NCBI Taxonomy" id="1209926"/>
    <lineage>
        <taxon>Eukaryota</taxon>
        <taxon>Fungi</taxon>
        <taxon>Dikarya</taxon>
        <taxon>Ascomycota</taxon>
        <taxon>Pezizomycotina</taxon>
        <taxon>Sordariomycetes</taxon>
        <taxon>Hypocreomycetidae</taxon>
        <taxon>Glomerellales</taxon>
        <taxon>Glomerellaceae</taxon>
        <taxon>Colletotrichum</taxon>
    </lineage>
</organism>
<sequence length="244" mass="27585">MALSLTSAPFNLPNHHLSTRAALAVANINLDAVHVDRGVSPREILSTFDDRSEGTGFADALWNDPTNQDLVKAFMTNDFVWYAAQHPDAEVLPHYQAYGLQDYFYLIDYIGFKALRLNTIPGDDWDSLQREAKGLAGSVDWVNDWRNTLINDLRLTPEEITQAERSVAELAYSNVLQRHTSIDDWFDLHVIMIPCVYGWPKLAKAVYDDPKTLNDTIFYNTWVKPNMDTSSSDKLSGALTTFLP</sequence>
<dbReference type="InterPro" id="IPR004305">
    <property type="entry name" value="Thiaminase-2/PQQC"/>
</dbReference>
<feature type="domain" description="Thiaminase-2/PQQC" evidence="1">
    <location>
        <begin position="96"/>
        <end position="225"/>
    </location>
</feature>
<gene>
    <name evidence="2" type="ORF">CORC01_08454</name>
</gene>
<evidence type="ECO:0000259" key="1">
    <source>
        <dbReference type="Pfam" id="PF03070"/>
    </source>
</evidence>
<proteinExistence type="predicted"/>